<evidence type="ECO:0008006" key="3">
    <source>
        <dbReference type="Google" id="ProtNLM"/>
    </source>
</evidence>
<dbReference type="InterPro" id="IPR010982">
    <property type="entry name" value="Lambda_DNA-bd_dom_sf"/>
</dbReference>
<dbReference type="Proteomes" id="UP000193307">
    <property type="component" value="Unassembled WGS sequence"/>
</dbReference>
<dbReference type="EMBL" id="FWFW01000004">
    <property type="protein sequence ID" value="SLN39814.1"/>
    <property type="molecule type" value="Genomic_DNA"/>
</dbReference>
<keyword evidence="2" id="KW-1185">Reference proteome</keyword>
<gene>
    <name evidence="1" type="ORF">PAM7971_01827</name>
</gene>
<dbReference type="SUPFAM" id="SSF47413">
    <property type="entry name" value="lambda repressor-like DNA-binding domains"/>
    <property type="match status" value="1"/>
</dbReference>
<evidence type="ECO:0000313" key="1">
    <source>
        <dbReference type="EMBL" id="SLN39814.1"/>
    </source>
</evidence>
<accession>A0A1Y5SFT6</accession>
<reference evidence="1 2" key="1">
    <citation type="submission" date="2017-03" db="EMBL/GenBank/DDBJ databases">
        <authorList>
            <person name="Afonso C.L."/>
            <person name="Miller P.J."/>
            <person name="Scott M.A."/>
            <person name="Spackman E."/>
            <person name="Goraichik I."/>
            <person name="Dimitrov K.M."/>
            <person name="Suarez D.L."/>
            <person name="Swayne D.E."/>
        </authorList>
    </citation>
    <scope>NUCLEOTIDE SEQUENCE [LARGE SCALE GENOMIC DNA]</scope>
    <source>
        <strain evidence="1 2">CECT 7971</strain>
    </source>
</reference>
<evidence type="ECO:0000313" key="2">
    <source>
        <dbReference type="Proteomes" id="UP000193307"/>
    </source>
</evidence>
<sequence>MNIDEKEQLARTGDVSPDAIRDRIIAARKSISMQQKDVAAEVGLKGTTFNSQETRGAPSIKTMRYYYRQHRIDFNFIIHGDFAQLPQDVQERLFAALSK</sequence>
<proteinExistence type="predicted"/>
<dbReference type="AlphaFoldDB" id="A0A1Y5SFT6"/>
<organism evidence="1 2">
    <name type="scientific">Pacificibacter marinus</name>
    <dbReference type="NCBI Taxonomy" id="658057"/>
    <lineage>
        <taxon>Bacteria</taxon>
        <taxon>Pseudomonadati</taxon>
        <taxon>Pseudomonadota</taxon>
        <taxon>Alphaproteobacteria</taxon>
        <taxon>Rhodobacterales</taxon>
        <taxon>Roseobacteraceae</taxon>
        <taxon>Pacificibacter</taxon>
    </lineage>
</organism>
<dbReference type="GO" id="GO:0003677">
    <property type="term" value="F:DNA binding"/>
    <property type="evidence" value="ECO:0007669"/>
    <property type="project" value="InterPro"/>
</dbReference>
<name>A0A1Y5SFT6_9RHOB</name>
<protein>
    <recommendedName>
        <fullName evidence="3">HTH cro/C1-type domain-containing protein</fullName>
    </recommendedName>
</protein>